<evidence type="ECO:0000256" key="14">
    <source>
        <dbReference type="RuleBase" id="RU003357"/>
    </source>
</evidence>
<evidence type="ECO:0000313" key="18">
    <source>
        <dbReference type="EMBL" id="MFD0946053.1"/>
    </source>
</evidence>
<dbReference type="PROSITE" id="PS52016">
    <property type="entry name" value="TONB_DEPENDENT_REC_3"/>
    <property type="match status" value="1"/>
</dbReference>
<keyword evidence="9 14" id="KW-0798">TonB box</keyword>
<evidence type="ECO:0000256" key="11">
    <source>
        <dbReference type="ARBA" id="ARBA00023237"/>
    </source>
</evidence>
<keyword evidence="4" id="KW-0410">Iron transport</keyword>
<comment type="subcellular location">
    <subcellularLocation>
        <location evidence="1 12">Cell outer membrane</location>
        <topology evidence="1 12">Multi-pass membrane protein</topology>
    </subcellularLocation>
</comment>
<keyword evidence="8" id="KW-0406">Ion transport</keyword>
<evidence type="ECO:0000256" key="7">
    <source>
        <dbReference type="ARBA" id="ARBA00023004"/>
    </source>
</evidence>
<evidence type="ECO:0000256" key="2">
    <source>
        <dbReference type="ARBA" id="ARBA00022448"/>
    </source>
</evidence>
<keyword evidence="6 15" id="KW-0732">Signal</keyword>
<dbReference type="InterPro" id="IPR010917">
    <property type="entry name" value="TonB_rcpt_CS"/>
</dbReference>
<evidence type="ECO:0000256" key="4">
    <source>
        <dbReference type="ARBA" id="ARBA00022496"/>
    </source>
</evidence>
<dbReference type="RefSeq" id="WP_264943154.1">
    <property type="nucleotide sequence ID" value="NZ_JAPDRA010000002.1"/>
</dbReference>
<evidence type="ECO:0000313" key="19">
    <source>
        <dbReference type="Proteomes" id="UP001596977"/>
    </source>
</evidence>
<dbReference type="PANTHER" id="PTHR32552">
    <property type="entry name" value="FERRICHROME IRON RECEPTOR-RELATED"/>
    <property type="match status" value="1"/>
</dbReference>
<comment type="caution">
    <text evidence="18">The sequence shown here is derived from an EMBL/GenBank/DDBJ whole genome shotgun (WGS) entry which is preliminary data.</text>
</comment>
<dbReference type="Gene3D" id="2.40.170.20">
    <property type="entry name" value="TonB-dependent receptor, beta-barrel domain"/>
    <property type="match status" value="2"/>
</dbReference>
<evidence type="ECO:0000256" key="12">
    <source>
        <dbReference type="PROSITE-ProRule" id="PRU01360"/>
    </source>
</evidence>
<keyword evidence="5 12" id="KW-0812">Transmembrane</keyword>
<dbReference type="PANTHER" id="PTHR32552:SF81">
    <property type="entry name" value="TONB-DEPENDENT OUTER MEMBRANE RECEPTOR"/>
    <property type="match status" value="1"/>
</dbReference>
<feature type="signal peptide" evidence="15">
    <location>
        <begin position="1"/>
        <end position="22"/>
    </location>
</feature>
<feature type="chain" id="PRO_5046951231" evidence="15">
    <location>
        <begin position="23"/>
        <end position="896"/>
    </location>
</feature>
<dbReference type="SUPFAM" id="SSF56935">
    <property type="entry name" value="Porins"/>
    <property type="match status" value="1"/>
</dbReference>
<comment type="similarity">
    <text evidence="12 14">Belongs to the TonB-dependent receptor family.</text>
</comment>
<feature type="domain" description="TonB-dependent receptor plug" evidence="17">
    <location>
        <begin position="55"/>
        <end position="164"/>
    </location>
</feature>
<evidence type="ECO:0000256" key="8">
    <source>
        <dbReference type="ARBA" id="ARBA00023065"/>
    </source>
</evidence>
<feature type="domain" description="TonB-dependent receptor-like beta-barrel" evidence="16">
    <location>
        <begin position="511"/>
        <end position="859"/>
    </location>
</feature>
<reference evidence="19" key="1">
    <citation type="journal article" date="2019" name="Int. J. Syst. Evol. Microbiol.">
        <title>The Global Catalogue of Microorganisms (GCM) 10K type strain sequencing project: providing services to taxonomists for standard genome sequencing and annotation.</title>
        <authorList>
            <consortium name="The Broad Institute Genomics Platform"/>
            <consortium name="The Broad Institute Genome Sequencing Center for Infectious Disease"/>
            <person name="Wu L."/>
            <person name="Ma J."/>
        </authorList>
    </citation>
    <scope>NUCLEOTIDE SEQUENCE [LARGE SCALE GENOMIC DNA]</scope>
    <source>
        <strain evidence="19">CCUG 62982</strain>
    </source>
</reference>
<accession>A0ABW3H7C7</accession>
<evidence type="ECO:0000256" key="9">
    <source>
        <dbReference type="ARBA" id="ARBA00023077"/>
    </source>
</evidence>
<dbReference type="InterPro" id="IPR036942">
    <property type="entry name" value="Beta-barrel_TonB_sf"/>
</dbReference>
<keyword evidence="2 12" id="KW-0813">Transport</keyword>
<evidence type="ECO:0000259" key="17">
    <source>
        <dbReference type="Pfam" id="PF07715"/>
    </source>
</evidence>
<protein>
    <submittedName>
        <fullName evidence="18">TonB-dependent receptor</fullName>
    </submittedName>
</protein>
<dbReference type="Pfam" id="PF07715">
    <property type="entry name" value="Plug"/>
    <property type="match status" value="1"/>
</dbReference>
<gene>
    <name evidence="18" type="ORF">ACFQ1E_06870</name>
</gene>
<evidence type="ECO:0000256" key="5">
    <source>
        <dbReference type="ARBA" id="ARBA00022692"/>
    </source>
</evidence>
<feature type="short sequence motif" description="TonB C-terminal box" evidence="13">
    <location>
        <begin position="879"/>
        <end position="896"/>
    </location>
</feature>
<dbReference type="PROSITE" id="PS01156">
    <property type="entry name" value="TONB_DEPENDENT_REC_2"/>
    <property type="match status" value="1"/>
</dbReference>
<dbReference type="Pfam" id="PF00593">
    <property type="entry name" value="TonB_dep_Rec_b-barrel"/>
    <property type="match status" value="1"/>
</dbReference>
<dbReference type="InterPro" id="IPR012910">
    <property type="entry name" value="Plug_dom"/>
</dbReference>
<evidence type="ECO:0000256" key="3">
    <source>
        <dbReference type="ARBA" id="ARBA00022452"/>
    </source>
</evidence>
<keyword evidence="3 12" id="KW-1134">Transmembrane beta strand</keyword>
<evidence type="ECO:0000256" key="6">
    <source>
        <dbReference type="ARBA" id="ARBA00022729"/>
    </source>
</evidence>
<evidence type="ECO:0000256" key="1">
    <source>
        <dbReference type="ARBA" id="ARBA00004571"/>
    </source>
</evidence>
<dbReference type="InterPro" id="IPR000531">
    <property type="entry name" value="Beta-barrel_TonB"/>
</dbReference>
<keyword evidence="7" id="KW-0408">Iron</keyword>
<dbReference type="Proteomes" id="UP001596977">
    <property type="component" value="Unassembled WGS sequence"/>
</dbReference>
<keyword evidence="11 12" id="KW-0998">Cell outer membrane</keyword>
<sequence length="896" mass="95574">MKKFDLLAASALAMLFAAPAAAQDTPAQDDGQAESTEYENANDIVVTATRRNETVQEVPLAVTAVGAELLQNAGVSNVRDLEQLAPSFQSSTGQSSATGTTIYIRGITTGGDNPGFEPAVGVFIDGVFRARAGVAISELPELERVEVLRGPQGTLFGRNTSAGALSVFTAQPKFELGGYAEASYGNYDAIEVKGAITGPVSEQVALRVDAGYRTRDGYIQDANSNRAINDIDRWNVRGQALYDNGDVTFRLIADYYETDEQCCGAVSVVRGSLAPVIQSVAAAQGRVGLYTGPASDRIQAMSPNRDYGEAVRDWGVSGELNWNFGDVSMTSITAYRDWRVLRNQDIDFSGIDRAYRDGYRSALTDFTQELRFQGSAFNGALDWLVGGFYLNESNKLTDTVRFGNDGNRYVDTVFAGALGAAPPAGFGTPLQFFGSLGGGVPLVGQALLNPLVPNTVPALQSAYGAQLGLLVGCFRAQVGTAPAGACVIPGFPSAPVPGLAALVTSPLPGVTAGQGNNNDDFSVKTNAFALFTHNIINISDQVSLTLGARWNHEKKTMAASINNNTGSCGFFDQVRAGNAAANAYANVLRQMGLFNNLFLLGCNPAVNTEFNGNYADSFTDNEITGTAKLAFKVSDELLTYASFDHGYKSGGYNLDQATFDSVLLGGNGPQGSDLRFGAETVNAYEIGFKASPTRAFTLNGALFYQDFKGLQSLVFAGNNFVVQNVPKSISKGVELESVIRPARDLTFNLGYSYISAKYAGSNNFTGTPLAGQEGKQFSNQPKHTVAISTTWTPALSDSINGLIHVNMRYNSEVNIPSGSPDPVTGRTALYNPGYALVGARVGITSADNNWRAEFFVENLFNQYYHITGFPVPEQTGNYAAYPGYPRFYGITIRGGF</sequence>
<evidence type="ECO:0000259" key="16">
    <source>
        <dbReference type="Pfam" id="PF00593"/>
    </source>
</evidence>
<keyword evidence="19" id="KW-1185">Reference proteome</keyword>
<dbReference type="EMBL" id="JBHTJG010000002">
    <property type="protein sequence ID" value="MFD0946053.1"/>
    <property type="molecule type" value="Genomic_DNA"/>
</dbReference>
<evidence type="ECO:0000256" key="10">
    <source>
        <dbReference type="ARBA" id="ARBA00023136"/>
    </source>
</evidence>
<dbReference type="InterPro" id="IPR039426">
    <property type="entry name" value="TonB-dep_rcpt-like"/>
</dbReference>
<name>A0ABW3H7C7_9SPHN</name>
<evidence type="ECO:0000256" key="15">
    <source>
        <dbReference type="SAM" id="SignalP"/>
    </source>
</evidence>
<keyword evidence="18" id="KW-0675">Receptor</keyword>
<keyword evidence="10 12" id="KW-0472">Membrane</keyword>
<evidence type="ECO:0000256" key="13">
    <source>
        <dbReference type="PROSITE-ProRule" id="PRU10144"/>
    </source>
</evidence>
<organism evidence="18 19">
    <name type="scientific">Sphingomonas canadensis</name>
    <dbReference type="NCBI Taxonomy" id="1219257"/>
    <lineage>
        <taxon>Bacteria</taxon>
        <taxon>Pseudomonadati</taxon>
        <taxon>Pseudomonadota</taxon>
        <taxon>Alphaproteobacteria</taxon>
        <taxon>Sphingomonadales</taxon>
        <taxon>Sphingomonadaceae</taxon>
        <taxon>Sphingomonas</taxon>
    </lineage>
</organism>
<proteinExistence type="inferred from homology"/>